<dbReference type="PRINTS" id="PR00368">
    <property type="entry name" value="FADPNR"/>
</dbReference>
<feature type="domain" description="FAD-dependent protein C-terminal" evidence="1">
    <location>
        <begin position="269"/>
        <end position="466"/>
    </location>
</feature>
<dbReference type="InterPro" id="IPR028348">
    <property type="entry name" value="FAD-binding_protein"/>
</dbReference>
<comment type="caution">
    <text evidence="2">The sequence shown here is derived from an EMBL/GenBank/DDBJ whole genome shotgun (WGS) entry which is preliminary data.</text>
</comment>
<dbReference type="OrthoDB" id="9772594at2"/>
<dbReference type="EMBL" id="SHKN01000001">
    <property type="protein sequence ID" value="RZT96761.1"/>
    <property type="molecule type" value="Genomic_DNA"/>
</dbReference>
<dbReference type="Gene3D" id="3.50.50.60">
    <property type="entry name" value="FAD/NAD(P)-binding domain"/>
    <property type="match status" value="2"/>
</dbReference>
<keyword evidence="3" id="KW-1185">Reference proteome</keyword>
<accession>A0A4Q7VKI2</accession>
<dbReference type="PRINTS" id="PR00411">
    <property type="entry name" value="PNDRDTASEI"/>
</dbReference>
<dbReference type="Pfam" id="PF21688">
    <property type="entry name" value="FAD-depend_C"/>
    <property type="match status" value="1"/>
</dbReference>
<protein>
    <recommendedName>
        <fullName evidence="1">FAD-dependent protein C-terminal domain-containing protein</fullName>
    </recommendedName>
</protein>
<dbReference type="SUPFAM" id="SSF51905">
    <property type="entry name" value="FAD/NAD(P)-binding domain"/>
    <property type="match status" value="1"/>
</dbReference>
<dbReference type="AlphaFoldDB" id="A0A4Q7VKI2"/>
<reference evidence="2 3" key="1">
    <citation type="submission" date="2019-02" db="EMBL/GenBank/DDBJ databases">
        <title>Genomic Encyclopedia of Type Strains, Phase IV (KMG-IV): sequencing the most valuable type-strain genomes for metagenomic binning, comparative biology and taxonomic classification.</title>
        <authorList>
            <person name="Goeker M."/>
        </authorList>
    </citation>
    <scope>NUCLEOTIDE SEQUENCE [LARGE SCALE GENOMIC DNA]</scope>
    <source>
        <strain evidence="2 3">DSM 28825</strain>
    </source>
</reference>
<gene>
    <name evidence="2" type="ORF">EV201_1410</name>
</gene>
<dbReference type="Gene3D" id="3.30.70.2700">
    <property type="match status" value="1"/>
</dbReference>
<proteinExistence type="predicted"/>
<evidence type="ECO:0000259" key="1">
    <source>
        <dbReference type="Pfam" id="PF21688"/>
    </source>
</evidence>
<organism evidence="2 3">
    <name type="scientific">Ancylomarina subtilis</name>
    <dbReference type="NCBI Taxonomy" id="1639035"/>
    <lineage>
        <taxon>Bacteria</taxon>
        <taxon>Pseudomonadati</taxon>
        <taxon>Bacteroidota</taxon>
        <taxon>Bacteroidia</taxon>
        <taxon>Marinilabiliales</taxon>
        <taxon>Marinifilaceae</taxon>
        <taxon>Ancylomarina</taxon>
    </lineage>
</organism>
<evidence type="ECO:0000313" key="2">
    <source>
        <dbReference type="EMBL" id="RZT96761.1"/>
    </source>
</evidence>
<dbReference type="InterPro" id="IPR049516">
    <property type="entry name" value="FAD-depend_C"/>
</dbReference>
<name>A0A4Q7VKI2_9BACT</name>
<dbReference type="InterPro" id="IPR036188">
    <property type="entry name" value="FAD/NAD-bd_sf"/>
</dbReference>
<dbReference type="PANTHER" id="PTHR42842:SF3">
    <property type="entry name" value="FAD_NAD(P)-BINDING OXIDOREDUCTASE FAMILY PROTEIN"/>
    <property type="match status" value="1"/>
</dbReference>
<dbReference type="Proteomes" id="UP000293562">
    <property type="component" value="Unassembled WGS sequence"/>
</dbReference>
<dbReference type="PANTHER" id="PTHR42842">
    <property type="entry name" value="FAD/NAD(P)-BINDING OXIDOREDUCTASE"/>
    <property type="match status" value="1"/>
</dbReference>
<evidence type="ECO:0000313" key="3">
    <source>
        <dbReference type="Proteomes" id="UP000293562"/>
    </source>
</evidence>
<dbReference type="PIRSF" id="PIRSF038984">
    <property type="entry name" value="FAD_binding_protein"/>
    <property type="match status" value="1"/>
</dbReference>
<sequence>MLTEINLVLSPRDASDERYYKPLVAKYLKVNSDRITGIQILRRSIDARQRNIKMNMRFRVAYDETFPDIKLSDFTYQNVSDKKKVIVVGAGPAGLFAALRLIELGYCPIVLERGKSVEDRKKDLAAIHKNRLINPDSNYSFGEGGAGTFSDGKLYTRSKKRGNLKKILEVLHFHGAQEDILIDAHPHIGTDVLPKVIVRIRETIINSGGEVRFSTKVNHLLVKNDKISGVRIESGEEINAEAVILATGHSARDIYYLLDSQKIEVEAKSFAMGVRIEHSQKLIDQIQYHNPEGRGEYLPAASYSFVQQVDGRGVYSFCMCPGGVIVPAATGDQQQVVNGMSSSRRNTAFANSGMAVEILEEDLDDFKEYGALAGLKFQEDLEKLAFEKGGSDLTAPAQRMLDFVKGVSSSDLPISSYQPGLKSSAMHEWLPKHIGSRLQKGFKKFGEKSKGFLTNDAVILGVESRTSSPVRIPRDNKTLQHVRVSGLFPCGEGAGYAGGIVSAAMDGERCAEAFYNMKLE</sequence>
<dbReference type="RefSeq" id="WP_130306845.1">
    <property type="nucleotide sequence ID" value="NZ_SHKN01000001.1"/>
</dbReference>